<evidence type="ECO:0000313" key="5">
    <source>
        <dbReference type="EMBL" id="MDC0672967.1"/>
    </source>
</evidence>
<reference evidence="5 6" key="1">
    <citation type="submission" date="2022-11" db="EMBL/GenBank/DDBJ databases">
        <title>Minimal conservation of predation-associated metabolite biosynthetic gene clusters underscores biosynthetic potential of Myxococcota including descriptions for ten novel species: Archangium lansinium sp. nov., Myxococcus landrumus sp. nov., Nannocystis bai.</title>
        <authorList>
            <person name="Ahearne A."/>
            <person name="Stevens C."/>
            <person name="Dowd S."/>
        </authorList>
    </citation>
    <scope>NUCLEOTIDE SEQUENCE [LARGE SCALE GENOMIC DNA]</scope>
    <source>
        <strain evidence="5 6">NCELM</strain>
    </source>
</reference>
<dbReference type="Proteomes" id="UP001217838">
    <property type="component" value="Unassembled WGS sequence"/>
</dbReference>
<keyword evidence="1" id="KW-0732">Signal</keyword>
<evidence type="ECO:0008006" key="7">
    <source>
        <dbReference type="Google" id="ProtNLM"/>
    </source>
</evidence>
<accession>A0ABT5BIV9</accession>
<sequence length="303" mass="31420">MLPSGTSNPSGDPPPGSETQPCVDGLCLGELACLSDVCVDPGQPMTGGTTADEPTTGGSATSGPTTPDPATSEPPATSTTDSPETSTGTPSLCGNGEVDDGEECDDANDKDQGDTCSNSCTDTTTLVKYINVVKMPLVGMATGAYSFDDLCTNGLLTGHNAVRTLDQDAISQIVGYCEPARVVHSDYPYLYTPGSQMLEYHGVDNDGLFEGENCNNRFVTGLQVYLNPKGEAAGWRLYCADVKVEFTEIKVGTGFLNSSEIGGEWGTEVEHPCPPGSVAIGYHGNLSDTQLVGVGLTCGKPVP</sequence>
<keyword evidence="3" id="KW-1015">Disulfide bond</keyword>
<feature type="compositionally biased region" description="Acidic residues" evidence="4">
    <location>
        <begin position="97"/>
        <end position="106"/>
    </location>
</feature>
<evidence type="ECO:0000256" key="2">
    <source>
        <dbReference type="ARBA" id="ARBA00022737"/>
    </source>
</evidence>
<keyword evidence="6" id="KW-1185">Reference proteome</keyword>
<evidence type="ECO:0000256" key="1">
    <source>
        <dbReference type="ARBA" id="ARBA00022729"/>
    </source>
</evidence>
<dbReference type="NCBIfam" id="TIGR02232">
    <property type="entry name" value="myxo_disulf_rpt"/>
    <property type="match status" value="1"/>
</dbReference>
<evidence type="ECO:0000313" key="6">
    <source>
        <dbReference type="Proteomes" id="UP001217838"/>
    </source>
</evidence>
<comment type="caution">
    <text evidence="5">The sequence shown here is derived from an EMBL/GenBank/DDBJ whole genome shotgun (WGS) entry which is preliminary data.</text>
</comment>
<dbReference type="RefSeq" id="WP_272005261.1">
    <property type="nucleotide sequence ID" value="NZ_JAQNDN010000020.1"/>
</dbReference>
<gene>
    <name evidence="5" type="ORF">POL58_34760</name>
</gene>
<protein>
    <recommendedName>
        <fullName evidence="7">Myxococcus cysteine-rich repeat-containing protein</fullName>
    </recommendedName>
</protein>
<evidence type="ECO:0000256" key="3">
    <source>
        <dbReference type="ARBA" id="ARBA00023157"/>
    </source>
</evidence>
<feature type="compositionally biased region" description="Low complexity" evidence="4">
    <location>
        <begin position="54"/>
        <end position="91"/>
    </location>
</feature>
<feature type="region of interest" description="Disordered" evidence="4">
    <location>
        <begin position="38"/>
        <end position="116"/>
    </location>
</feature>
<organism evidence="5 6">
    <name type="scientific">Nannocystis radixulma</name>
    <dbReference type="NCBI Taxonomy" id="2995305"/>
    <lineage>
        <taxon>Bacteria</taxon>
        <taxon>Pseudomonadati</taxon>
        <taxon>Myxococcota</taxon>
        <taxon>Polyangia</taxon>
        <taxon>Nannocystales</taxon>
        <taxon>Nannocystaceae</taxon>
        <taxon>Nannocystis</taxon>
    </lineage>
</organism>
<feature type="compositionally biased region" description="Polar residues" evidence="4">
    <location>
        <begin position="1"/>
        <end position="10"/>
    </location>
</feature>
<dbReference type="EMBL" id="JAQNDN010000020">
    <property type="protein sequence ID" value="MDC0672967.1"/>
    <property type="molecule type" value="Genomic_DNA"/>
</dbReference>
<name>A0ABT5BIV9_9BACT</name>
<dbReference type="InterPro" id="IPR011936">
    <property type="entry name" value="Myxo_disulph_rpt"/>
</dbReference>
<evidence type="ECO:0000256" key="4">
    <source>
        <dbReference type="SAM" id="MobiDB-lite"/>
    </source>
</evidence>
<keyword evidence="2" id="KW-0677">Repeat</keyword>
<feature type="region of interest" description="Disordered" evidence="4">
    <location>
        <begin position="1"/>
        <end position="23"/>
    </location>
</feature>
<proteinExistence type="predicted"/>